<dbReference type="EC" id="3.6.1.8" evidence="2"/>
<feature type="domain" description="NTP pyrophosphohydrolase MazG-like" evidence="1">
    <location>
        <begin position="39"/>
        <end position="112"/>
    </location>
</feature>
<sequence>MTISSERAIMQPSRDVRRLVEIMRALRDPETGCPWDVAQSFDTIVPYTIEETYEVVDAIERRDPEDLREELGDLLLQVVYFAQLAAEEALFDFEDVVETVTRKMIRRHPHVFGDETARTARSAKGQWERIKAEEKCERLELRQRRQAALETGVSLPGDWTSTMDASSHDGLLDAVPGAFPSLLLARKVQEKAATVGFDWTELAPIVAKLREETDEFEAAAALGDRDAQEDELGDILFTAVNLARRAEIDPEKALRRTVAKFRGRFAAMEAAAKRASCELKDLSLDEQEALWVSAKGTAGPPI</sequence>
<dbReference type="InterPro" id="IPR011551">
    <property type="entry name" value="NTP_PyrPHydrolase_MazG"/>
</dbReference>
<dbReference type="GO" id="GO:0047693">
    <property type="term" value="F:ATP diphosphatase activity"/>
    <property type="evidence" value="ECO:0007669"/>
    <property type="project" value="UniProtKB-EC"/>
</dbReference>
<name>A0A7W6H4Z1_9HYPH</name>
<dbReference type="NCBIfam" id="NF007113">
    <property type="entry name" value="PRK09562.1"/>
    <property type="match status" value="1"/>
</dbReference>
<dbReference type="SUPFAM" id="SSF101386">
    <property type="entry name" value="all-alpha NTP pyrophosphatases"/>
    <property type="match status" value="2"/>
</dbReference>
<gene>
    <name evidence="2" type="ORF">GGR04_002499</name>
</gene>
<dbReference type="GO" id="GO:0046061">
    <property type="term" value="P:dATP catabolic process"/>
    <property type="evidence" value="ECO:0007669"/>
    <property type="project" value="TreeGrafter"/>
</dbReference>
<dbReference type="GO" id="GO:0046047">
    <property type="term" value="P:TTP catabolic process"/>
    <property type="evidence" value="ECO:0007669"/>
    <property type="project" value="TreeGrafter"/>
</dbReference>
<dbReference type="AlphaFoldDB" id="A0A7W6H4Z1"/>
<dbReference type="NCBIfam" id="TIGR00444">
    <property type="entry name" value="mazG"/>
    <property type="match status" value="1"/>
</dbReference>
<dbReference type="CDD" id="cd11528">
    <property type="entry name" value="NTP-PPase_MazG_Nterm"/>
    <property type="match status" value="1"/>
</dbReference>
<dbReference type="GO" id="GO:0046052">
    <property type="term" value="P:UTP catabolic process"/>
    <property type="evidence" value="ECO:0007669"/>
    <property type="project" value="TreeGrafter"/>
</dbReference>
<organism evidence="2 3">
    <name type="scientific">Aureimonas pseudogalii</name>
    <dbReference type="NCBI Taxonomy" id="1744844"/>
    <lineage>
        <taxon>Bacteria</taxon>
        <taxon>Pseudomonadati</taxon>
        <taxon>Pseudomonadota</taxon>
        <taxon>Alphaproteobacteria</taxon>
        <taxon>Hyphomicrobiales</taxon>
        <taxon>Aurantimonadaceae</taxon>
        <taxon>Aureimonas</taxon>
    </lineage>
</organism>
<evidence type="ECO:0000259" key="1">
    <source>
        <dbReference type="Pfam" id="PF03819"/>
    </source>
</evidence>
<dbReference type="GO" id="GO:0006950">
    <property type="term" value="P:response to stress"/>
    <property type="evidence" value="ECO:0007669"/>
    <property type="project" value="UniProtKB-ARBA"/>
</dbReference>
<dbReference type="Proteomes" id="UP000542776">
    <property type="component" value="Unassembled WGS sequence"/>
</dbReference>
<dbReference type="GO" id="GO:0006203">
    <property type="term" value="P:dGTP catabolic process"/>
    <property type="evidence" value="ECO:0007669"/>
    <property type="project" value="TreeGrafter"/>
</dbReference>
<dbReference type="InterPro" id="IPR004518">
    <property type="entry name" value="MazG-like_dom"/>
</dbReference>
<reference evidence="2 3" key="1">
    <citation type="submission" date="2020-08" db="EMBL/GenBank/DDBJ databases">
        <title>Genomic Encyclopedia of Type Strains, Phase IV (KMG-IV): sequencing the most valuable type-strain genomes for metagenomic binning, comparative biology and taxonomic classification.</title>
        <authorList>
            <person name="Goeker M."/>
        </authorList>
    </citation>
    <scope>NUCLEOTIDE SEQUENCE [LARGE SCALE GENOMIC DNA]</scope>
    <source>
        <strain evidence="2 3">DSM 102238</strain>
    </source>
</reference>
<evidence type="ECO:0000313" key="3">
    <source>
        <dbReference type="Proteomes" id="UP000542776"/>
    </source>
</evidence>
<feature type="domain" description="NTP pyrophosphohydrolase MazG-like" evidence="1">
    <location>
        <begin position="205"/>
        <end position="264"/>
    </location>
</feature>
<dbReference type="InterPro" id="IPR048015">
    <property type="entry name" value="NTP-PPase_MazG-like_N"/>
</dbReference>
<dbReference type="GO" id="GO:0046081">
    <property type="term" value="P:dUTP catabolic process"/>
    <property type="evidence" value="ECO:0007669"/>
    <property type="project" value="TreeGrafter"/>
</dbReference>
<dbReference type="PANTHER" id="PTHR30522">
    <property type="entry name" value="NUCLEOSIDE TRIPHOSPHATE PYROPHOSPHOHYDROLASE"/>
    <property type="match status" value="1"/>
</dbReference>
<evidence type="ECO:0000313" key="2">
    <source>
        <dbReference type="EMBL" id="MBB3998651.1"/>
    </source>
</evidence>
<dbReference type="PANTHER" id="PTHR30522:SF0">
    <property type="entry name" value="NUCLEOSIDE TRIPHOSPHATE PYROPHOSPHOHYDROLASE"/>
    <property type="match status" value="1"/>
</dbReference>
<comment type="caution">
    <text evidence="2">The sequence shown here is derived from an EMBL/GenBank/DDBJ whole genome shotgun (WGS) entry which is preliminary data.</text>
</comment>
<dbReference type="Pfam" id="PF03819">
    <property type="entry name" value="MazG"/>
    <property type="match status" value="2"/>
</dbReference>
<dbReference type="EMBL" id="JACIEK010000006">
    <property type="protein sequence ID" value="MBB3998651.1"/>
    <property type="molecule type" value="Genomic_DNA"/>
</dbReference>
<dbReference type="InterPro" id="IPR048011">
    <property type="entry name" value="NTP-PPase_MazG-like_C"/>
</dbReference>
<protein>
    <submittedName>
        <fullName evidence="2">ATP diphosphatase</fullName>
        <ecNumber evidence="2">3.6.1.8</ecNumber>
    </submittedName>
</protein>
<dbReference type="CDD" id="cd11529">
    <property type="entry name" value="NTP-PPase_MazG_Cterm"/>
    <property type="match status" value="1"/>
</dbReference>
<keyword evidence="3" id="KW-1185">Reference proteome</keyword>
<dbReference type="FunFam" id="1.10.287.1080:FF:000001">
    <property type="entry name" value="Nucleoside triphosphate pyrophosphohydrolase"/>
    <property type="match status" value="1"/>
</dbReference>
<keyword evidence="2" id="KW-0378">Hydrolase</keyword>
<dbReference type="Gene3D" id="1.10.287.1080">
    <property type="entry name" value="MazG-like"/>
    <property type="match status" value="2"/>
</dbReference>
<accession>A0A7W6H4Z1</accession>
<proteinExistence type="predicted"/>
<dbReference type="GO" id="GO:0046076">
    <property type="term" value="P:dTTP catabolic process"/>
    <property type="evidence" value="ECO:0007669"/>
    <property type="project" value="TreeGrafter"/>
</dbReference>